<dbReference type="SUPFAM" id="SSF56954">
    <property type="entry name" value="Outer membrane efflux proteins (OEP)"/>
    <property type="match status" value="1"/>
</dbReference>
<reference evidence="9 10" key="1">
    <citation type="submission" date="2020-08" db="EMBL/GenBank/DDBJ databases">
        <title>Edaphobacter telluris sp. nov. and Acidobacterium dinghuensis sp. nov., two acidobacteria isolated from forest soil.</title>
        <authorList>
            <person name="Fu J."/>
            <person name="Qiu L."/>
        </authorList>
    </citation>
    <scope>NUCLEOTIDE SEQUENCE [LARGE SCALE GENOMIC DNA]</scope>
    <source>
        <strain evidence="9">4Y35</strain>
    </source>
</reference>
<dbReference type="GO" id="GO:0015288">
    <property type="term" value="F:porin activity"/>
    <property type="evidence" value="ECO:0007669"/>
    <property type="project" value="TreeGrafter"/>
</dbReference>
<name>A0A7G8BCV5_9BACT</name>
<keyword evidence="7" id="KW-0998">Cell outer membrane</keyword>
<dbReference type="PANTHER" id="PTHR30026:SF20">
    <property type="entry name" value="OUTER MEMBRANE PROTEIN TOLC"/>
    <property type="match status" value="1"/>
</dbReference>
<evidence type="ECO:0000256" key="4">
    <source>
        <dbReference type="ARBA" id="ARBA00022452"/>
    </source>
</evidence>
<dbReference type="RefSeq" id="WP_186740237.1">
    <property type="nucleotide sequence ID" value="NZ_CP060394.1"/>
</dbReference>
<dbReference type="GO" id="GO:0015562">
    <property type="term" value="F:efflux transmembrane transporter activity"/>
    <property type="evidence" value="ECO:0007669"/>
    <property type="project" value="InterPro"/>
</dbReference>
<dbReference type="KEGG" id="adin:H7849_14485"/>
<feature type="coiled-coil region" evidence="8">
    <location>
        <begin position="283"/>
        <end position="313"/>
    </location>
</feature>
<dbReference type="InterPro" id="IPR051906">
    <property type="entry name" value="TolC-like"/>
</dbReference>
<feature type="coiled-coil region" evidence="8">
    <location>
        <begin position="183"/>
        <end position="210"/>
    </location>
</feature>
<keyword evidence="6" id="KW-0472">Membrane</keyword>
<evidence type="ECO:0000256" key="8">
    <source>
        <dbReference type="SAM" id="Coils"/>
    </source>
</evidence>
<accession>A0A7G8BCV5</accession>
<dbReference type="GO" id="GO:1990281">
    <property type="term" value="C:efflux pump complex"/>
    <property type="evidence" value="ECO:0007669"/>
    <property type="project" value="TreeGrafter"/>
</dbReference>
<dbReference type="Gene3D" id="1.20.1600.10">
    <property type="entry name" value="Outer membrane efflux proteins (OEP)"/>
    <property type="match status" value="1"/>
</dbReference>
<keyword evidence="8" id="KW-0175">Coiled coil</keyword>
<keyword evidence="10" id="KW-1185">Reference proteome</keyword>
<gene>
    <name evidence="9" type="ORF">H7849_14485</name>
</gene>
<proteinExistence type="inferred from homology"/>
<comment type="subcellular location">
    <subcellularLocation>
        <location evidence="1">Cell outer membrane</location>
    </subcellularLocation>
</comment>
<dbReference type="GO" id="GO:0009279">
    <property type="term" value="C:cell outer membrane"/>
    <property type="evidence" value="ECO:0007669"/>
    <property type="project" value="UniProtKB-SubCell"/>
</dbReference>
<dbReference type="PIRSF" id="PIRSF001892">
    <property type="entry name" value="CyaE"/>
    <property type="match status" value="1"/>
</dbReference>
<dbReference type="Proteomes" id="UP000515312">
    <property type="component" value="Chromosome"/>
</dbReference>
<protein>
    <submittedName>
        <fullName evidence="9">TolC family protein</fullName>
    </submittedName>
</protein>
<dbReference type="PANTHER" id="PTHR30026">
    <property type="entry name" value="OUTER MEMBRANE PROTEIN TOLC"/>
    <property type="match status" value="1"/>
</dbReference>
<comment type="similarity">
    <text evidence="2">Belongs to the outer membrane factor (OMF) (TC 1.B.17) family.</text>
</comment>
<evidence type="ECO:0000313" key="10">
    <source>
        <dbReference type="Proteomes" id="UP000515312"/>
    </source>
</evidence>
<dbReference type="EMBL" id="CP060394">
    <property type="protein sequence ID" value="QNI30375.1"/>
    <property type="molecule type" value="Genomic_DNA"/>
</dbReference>
<evidence type="ECO:0000313" key="9">
    <source>
        <dbReference type="EMBL" id="QNI30375.1"/>
    </source>
</evidence>
<dbReference type="AlphaFoldDB" id="A0A7G8BCV5"/>
<dbReference type="InterPro" id="IPR028351">
    <property type="entry name" value="CyaE"/>
</dbReference>
<evidence type="ECO:0000256" key="5">
    <source>
        <dbReference type="ARBA" id="ARBA00022692"/>
    </source>
</evidence>
<sequence length="481" mass="52268">MHRHLREIATTCVFSLSALCVNAQSAPASPDKPWNNPAAEQSLNKQLSALPDTKYTLDPSKAYTLAELIDLAEQHNPETRVAWQQAKARASALGIARGALFPTLAAVAVGNTTRTQILFNSAFVRQTYGAFEPELHVEYLIFDFGGRSGAIDAAKANLLASNLTFNNTHLKIIFQVTSAYYRLLNAMGQMDAAEASLKNAQAVEEDAQDRLDHGLATKPDVLEATASRAQAEYDLQTVTGAQEIAHGDLATAMGLPPQTIFHVQDVNELKMPSELAESIDTAIDRAFEQRPDLKAQLAQLRAANAAIKQAKSRYYPSLLFNGNGGLTHEYGQQGQLPSAYARSEIWDVSLGLQWTLFDGGRREHEIAQAKAERSATLAEINSLRDQISDEVWTAYSNVKTAERQQLAAAALLVASDQSYTSARESYGYGVRNLLDVVAAQKALAQARTEDVTARTQLLLQVADLAFRTGDLLATPPAKTGP</sequence>
<evidence type="ECO:0000256" key="1">
    <source>
        <dbReference type="ARBA" id="ARBA00004442"/>
    </source>
</evidence>
<organism evidence="9 10">
    <name type="scientific">Alloacidobacterium dinghuense</name>
    <dbReference type="NCBI Taxonomy" id="2763107"/>
    <lineage>
        <taxon>Bacteria</taxon>
        <taxon>Pseudomonadati</taxon>
        <taxon>Acidobacteriota</taxon>
        <taxon>Terriglobia</taxon>
        <taxon>Terriglobales</taxon>
        <taxon>Acidobacteriaceae</taxon>
        <taxon>Alloacidobacterium</taxon>
    </lineage>
</organism>
<evidence type="ECO:0000256" key="2">
    <source>
        <dbReference type="ARBA" id="ARBA00007613"/>
    </source>
</evidence>
<evidence type="ECO:0000256" key="7">
    <source>
        <dbReference type="ARBA" id="ARBA00023237"/>
    </source>
</evidence>
<keyword evidence="3" id="KW-0813">Transport</keyword>
<keyword evidence="4" id="KW-1134">Transmembrane beta strand</keyword>
<dbReference type="Pfam" id="PF02321">
    <property type="entry name" value="OEP"/>
    <property type="match status" value="2"/>
</dbReference>
<keyword evidence="5" id="KW-0812">Transmembrane</keyword>
<evidence type="ECO:0000256" key="6">
    <source>
        <dbReference type="ARBA" id="ARBA00023136"/>
    </source>
</evidence>
<evidence type="ECO:0000256" key="3">
    <source>
        <dbReference type="ARBA" id="ARBA00022448"/>
    </source>
</evidence>
<dbReference type="InterPro" id="IPR003423">
    <property type="entry name" value="OMP_efflux"/>
</dbReference>